<accession>A0A6P8B950</accession>
<evidence type="ECO:0000313" key="4">
    <source>
        <dbReference type="RefSeq" id="XP_030983715.1"/>
    </source>
</evidence>
<dbReference type="InterPro" id="IPR056599">
    <property type="entry name" value="AAA_lid_fung"/>
</dbReference>
<dbReference type="GO" id="GO:0005524">
    <property type="term" value="F:ATP binding"/>
    <property type="evidence" value="ECO:0007669"/>
    <property type="project" value="InterPro"/>
</dbReference>
<dbReference type="KEGG" id="pgri:PgNI_02928"/>
<name>A0A6P8B950_PYRGI</name>
<dbReference type="Proteomes" id="UP000515153">
    <property type="component" value="Unplaced"/>
</dbReference>
<feature type="region of interest" description="Disordered" evidence="1">
    <location>
        <begin position="1007"/>
        <end position="1234"/>
    </location>
</feature>
<feature type="compositionally biased region" description="Acidic residues" evidence="1">
    <location>
        <begin position="941"/>
        <end position="950"/>
    </location>
</feature>
<sequence>MATLATPISVPPVPVRPISRTPYEAMTDPVMTTFLKEEVNPNTRKDGDMDGTSAWSNTEADDDKKHTEEGKFNLDAKPIVSFCDWKKFKNRFRCTGEPSDFVVDTVEVLLQTDDLEKMINTEEHRRMTKEMKKDDMSRLLLPPLKFKTKTKTSELSFARIRINSSIVLAHLAKISGNTSWSMLLPMTFGHPFAFFTHHQKSMKALLADLEAELSNGSDASNQPEDLNDEALGDVGEDLSATQRRALVASMRTKKASEQVRCYVEFVEKELMPYYQRFEQASHQKPMKIRFDDLWSLFRYGELVCLKHNKLSGQQKDNGKAKQSQDDDDDDIDNDDDDLLRQPRENLKPLTEAALEDDSVPGEGYSVLRLCWIQLPDRAWRIRDIDGVRQHRSQISEEFRLRGYRLVFDGPKYAPLGMSAQIKHFHGEKDIHKLPIFPIRFLKSEETLLKDLRDRGELFRRLISNAASGSKAMAYDGWTSGSRPHWFRDSEYLESDMIIETQEAPASNLNGRWPPGPRAFDIKYDTTTTDIYDKFEILYWAAGDDPKIVGKTGEVFVMNEGVDADLWNAMVAKDPFIRTHKSYTTMAKSQTFTDDDLVLLPQQVMAYALRHRKFFMADMRYVREIPWPSEKEDPFRLLRIDDNYKSMILSVVNEHFRLKELVKDMRRRAISSGQDGSTVGLPGQDFIRGKGQGLIILLHGAPGVGKTATAEAVAMYCRKPLFLITCGELGTTPDAVEKSLKEIFRLADLWECILLLDEADIFLSQRERGDDSIMRNAIVSVFLRTLEYYPGILFLTTNRVGVMDEAVKSRVHLSLHYPALDLKDTRSLFKINIDRLKKIEKERAKANLARCGSSSADGNYGQVQGEMVVREDEILAFAKEHFLRDESARWNGRQIRNAFQIAASLARYEQQHMPTGEASSGVKNQVSVKDRRVSRNSRSNKDDDDDNDDDEHSGGRDDLLGSPFIGKKHFKRVERATAEFERMRQNMYRSTDDQMAYEKMERPAAEYPNSYLSRGGPPAAAKPRPWDDHNVGNEHLGSGAGGGGSRETRGYRRNDDDDYSDGEDISGLGRGGGRGQYRASRRRYGNQGERDSELGQRDDDYGKGREANNRRRDHRREYGNRRDQHRNMQDYNSDDDSDYDRRRRSFSSSRPRMRKEGGQQRQQSATTEASRTGSRGPQPRGSKGADRRSGMRGAAKSSGNTYDSDKDRGDQLEAGDSQESAEEEDRRKGSGRSRR</sequence>
<dbReference type="InterPro" id="IPR054289">
    <property type="entry name" value="DUF7025"/>
</dbReference>
<feature type="domain" description="AAA+ ATPase" evidence="2">
    <location>
        <begin position="691"/>
        <end position="820"/>
    </location>
</feature>
<reference evidence="4" key="3">
    <citation type="submission" date="2025-08" db="UniProtKB">
        <authorList>
            <consortium name="RefSeq"/>
        </authorList>
    </citation>
    <scope>IDENTIFICATION</scope>
    <source>
        <strain evidence="4">NI907</strain>
    </source>
</reference>
<dbReference type="Gene3D" id="3.40.50.300">
    <property type="entry name" value="P-loop containing nucleotide triphosphate hydrolases"/>
    <property type="match status" value="1"/>
</dbReference>
<feature type="compositionally biased region" description="Acidic residues" evidence="1">
    <location>
        <begin position="325"/>
        <end position="337"/>
    </location>
</feature>
<feature type="region of interest" description="Disordered" evidence="1">
    <location>
        <begin position="38"/>
        <end position="69"/>
    </location>
</feature>
<dbReference type="InterPro" id="IPR003959">
    <property type="entry name" value="ATPase_AAA_core"/>
</dbReference>
<gene>
    <name evidence="4" type="ORF">PgNI_02928</name>
</gene>
<keyword evidence="3" id="KW-1185">Reference proteome</keyword>
<feature type="compositionally biased region" description="Basic and acidic residues" evidence="1">
    <location>
        <begin position="1045"/>
        <end position="1054"/>
    </location>
</feature>
<evidence type="ECO:0000256" key="1">
    <source>
        <dbReference type="SAM" id="MobiDB-lite"/>
    </source>
</evidence>
<dbReference type="Pfam" id="PF23232">
    <property type="entry name" value="AAA_lid_13"/>
    <property type="match status" value="1"/>
</dbReference>
<evidence type="ECO:0000259" key="2">
    <source>
        <dbReference type="SMART" id="SM00382"/>
    </source>
</evidence>
<dbReference type="CDD" id="cd19481">
    <property type="entry name" value="RecA-like_protease"/>
    <property type="match status" value="1"/>
</dbReference>
<feature type="compositionally biased region" description="Basic and acidic residues" evidence="1">
    <location>
        <begin position="1087"/>
        <end position="1127"/>
    </location>
</feature>
<reference evidence="4" key="1">
    <citation type="journal article" date="2019" name="Mol. Biol. Evol.">
        <title>Blast fungal genomes show frequent chromosomal changes, gene gains and losses, and effector gene turnover.</title>
        <authorList>
            <person name="Gomez Luciano L.B."/>
            <person name="Jason Tsai I."/>
            <person name="Chuma I."/>
            <person name="Tosa Y."/>
            <person name="Chen Y.H."/>
            <person name="Li J.Y."/>
            <person name="Li M.Y."/>
            <person name="Jade Lu M.Y."/>
            <person name="Nakayashiki H."/>
            <person name="Li W.H."/>
        </authorList>
    </citation>
    <scope>NUCLEOTIDE SEQUENCE</scope>
    <source>
        <strain evidence="4">NI907</strain>
    </source>
</reference>
<dbReference type="GeneID" id="41957896"/>
<dbReference type="SUPFAM" id="SSF52540">
    <property type="entry name" value="P-loop containing nucleoside triphosphate hydrolases"/>
    <property type="match status" value="1"/>
</dbReference>
<evidence type="ECO:0000313" key="3">
    <source>
        <dbReference type="Proteomes" id="UP000515153"/>
    </source>
</evidence>
<reference evidence="4" key="2">
    <citation type="submission" date="2019-10" db="EMBL/GenBank/DDBJ databases">
        <authorList>
            <consortium name="NCBI Genome Project"/>
        </authorList>
    </citation>
    <scope>NUCLEOTIDE SEQUENCE</scope>
    <source>
        <strain evidence="4">NI907</strain>
    </source>
</reference>
<dbReference type="PANTHER" id="PTHR46411">
    <property type="entry name" value="FAMILY ATPASE, PUTATIVE-RELATED"/>
    <property type="match status" value="1"/>
</dbReference>
<feature type="region of interest" description="Disordered" evidence="1">
    <location>
        <begin position="911"/>
        <end position="962"/>
    </location>
</feature>
<feature type="region of interest" description="Disordered" evidence="1">
    <location>
        <begin position="313"/>
        <end position="344"/>
    </location>
</feature>
<protein>
    <recommendedName>
        <fullName evidence="2">AAA+ ATPase domain-containing protein</fullName>
    </recommendedName>
</protein>
<dbReference type="RefSeq" id="XP_030983715.1">
    <property type="nucleotide sequence ID" value="XM_031122985.1"/>
</dbReference>
<dbReference type="GO" id="GO:0016887">
    <property type="term" value="F:ATP hydrolysis activity"/>
    <property type="evidence" value="ECO:0007669"/>
    <property type="project" value="InterPro"/>
</dbReference>
<proteinExistence type="predicted"/>
<dbReference type="InterPro" id="IPR027417">
    <property type="entry name" value="P-loop_NTPase"/>
</dbReference>
<dbReference type="InterPro" id="IPR003593">
    <property type="entry name" value="AAA+_ATPase"/>
</dbReference>
<feature type="compositionally biased region" description="Low complexity" evidence="1">
    <location>
        <begin position="1013"/>
        <end position="1022"/>
    </location>
</feature>
<organism evidence="3 4">
    <name type="scientific">Pyricularia grisea</name>
    <name type="common">Crabgrass-specific blast fungus</name>
    <name type="synonym">Magnaporthe grisea</name>
    <dbReference type="NCBI Taxonomy" id="148305"/>
    <lineage>
        <taxon>Eukaryota</taxon>
        <taxon>Fungi</taxon>
        <taxon>Dikarya</taxon>
        <taxon>Ascomycota</taxon>
        <taxon>Pezizomycotina</taxon>
        <taxon>Sordariomycetes</taxon>
        <taxon>Sordariomycetidae</taxon>
        <taxon>Magnaporthales</taxon>
        <taxon>Pyriculariaceae</taxon>
        <taxon>Pyricularia</taxon>
    </lineage>
</organism>
<feature type="compositionally biased region" description="Basic and acidic residues" evidence="1">
    <location>
        <begin position="38"/>
        <end position="48"/>
    </location>
</feature>
<dbReference type="AlphaFoldDB" id="A0A6P8B950"/>
<dbReference type="PANTHER" id="PTHR46411:SF3">
    <property type="entry name" value="AAA+ ATPASE DOMAIN-CONTAINING PROTEIN"/>
    <property type="match status" value="1"/>
</dbReference>
<dbReference type="Pfam" id="PF22942">
    <property type="entry name" value="DUF7025"/>
    <property type="match status" value="1"/>
</dbReference>
<dbReference type="Pfam" id="PF00004">
    <property type="entry name" value="AAA"/>
    <property type="match status" value="1"/>
</dbReference>
<feature type="compositionally biased region" description="Polar residues" evidence="1">
    <location>
        <begin position="1158"/>
        <end position="1174"/>
    </location>
</feature>
<dbReference type="SMART" id="SM00382">
    <property type="entry name" value="AAA"/>
    <property type="match status" value="1"/>
</dbReference>